<proteinExistence type="predicted"/>
<feature type="transmembrane region" description="Helical" evidence="5">
    <location>
        <begin position="218"/>
        <end position="235"/>
    </location>
</feature>
<feature type="transmembrane region" description="Helical" evidence="5">
    <location>
        <begin position="401"/>
        <end position="421"/>
    </location>
</feature>
<evidence type="ECO:0000256" key="3">
    <source>
        <dbReference type="ARBA" id="ARBA00022989"/>
    </source>
</evidence>
<feature type="transmembrane region" description="Helical" evidence="5">
    <location>
        <begin position="330"/>
        <end position="349"/>
    </location>
</feature>
<evidence type="ECO:0000256" key="2">
    <source>
        <dbReference type="ARBA" id="ARBA00022692"/>
    </source>
</evidence>
<comment type="subcellular location">
    <subcellularLocation>
        <location evidence="1">Membrane</location>
        <topology evidence="1">Multi-pass membrane protein</topology>
    </subcellularLocation>
</comment>
<feature type="transmembrane region" description="Helical" evidence="5">
    <location>
        <begin position="151"/>
        <end position="168"/>
    </location>
</feature>
<dbReference type="Pfam" id="PF06423">
    <property type="entry name" value="GWT1"/>
    <property type="match status" value="1"/>
</dbReference>
<evidence type="ECO:0000256" key="4">
    <source>
        <dbReference type="ARBA" id="ARBA00023136"/>
    </source>
</evidence>
<dbReference type="InterPro" id="IPR009447">
    <property type="entry name" value="PIGW/GWT1"/>
</dbReference>
<gene>
    <name evidence="6" type="ORF">ACHAWO_007443</name>
</gene>
<dbReference type="AlphaFoldDB" id="A0ABD3P0L3"/>
<feature type="transmembrane region" description="Helical" evidence="5">
    <location>
        <begin position="75"/>
        <end position="92"/>
    </location>
</feature>
<evidence type="ECO:0008006" key="8">
    <source>
        <dbReference type="Google" id="ProtNLM"/>
    </source>
</evidence>
<dbReference type="PANTHER" id="PTHR20661">
    <property type="entry name" value="PHOSPHATIDYLINOSITOL-GLYCAN BIOSYNTHESIS CLASS W PROTEIN"/>
    <property type="match status" value="1"/>
</dbReference>
<sequence>MSDQLRKYQDKEAFVSGHSGSTLHEILLMCTVIPIGLQLYYKLLPFVDSKQKIFLEFAVLILPMVVVQTSWLDDIGNVMLLVSMMTVAYILPAKKVNANQVKDPSSYDELKRPSFLSIHRSSVYLLTTIAILAVDFPIFPRKYCKTETCGYGWMDLGAASFVIIGGWTSSLSPPGISSHSVVNKSIKKCAPLLLLGVIRLLTNKRLEYQEHVSEYGVHWNFFFTLCFMELFVVVWRRFKPNLGSGVPLDGIVATATMITYQMYLSSGGQDFIENGERRCTAKYNEAWTMCDVFYANREGILGSVGYVCVRLLSEEIGRFCLTSASRHQNLVVSTLLLWVVHLVFTVLLQVPTSRRTTNLPFILWALAHNMTILSLIEYVTTSFTLANDNKPPTIPCILNAVNRNGLAVFLVSNILTGLVNLTVDTLHASNGKAMGILSMYLAAVCGIAFFLDKLII</sequence>
<dbReference type="PIRSF" id="PIRSF017321">
    <property type="entry name" value="GWT1"/>
    <property type="match status" value="1"/>
</dbReference>
<feature type="transmembrane region" description="Helical" evidence="5">
    <location>
        <begin position="22"/>
        <end position="41"/>
    </location>
</feature>
<name>A0ABD3P0L3_9STRA</name>
<feature type="transmembrane region" description="Helical" evidence="5">
    <location>
        <begin position="53"/>
        <end position="69"/>
    </location>
</feature>
<evidence type="ECO:0000256" key="1">
    <source>
        <dbReference type="ARBA" id="ARBA00004141"/>
    </source>
</evidence>
<dbReference type="GO" id="GO:0016020">
    <property type="term" value="C:membrane"/>
    <property type="evidence" value="ECO:0007669"/>
    <property type="project" value="UniProtKB-SubCell"/>
</dbReference>
<keyword evidence="3 5" id="KW-1133">Transmembrane helix</keyword>
<feature type="transmembrane region" description="Helical" evidence="5">
    <location>
        <begin position="361"/>
        <end position="380"/>
    </location>
</feature>
<accession>A0ABD3P0L3</accession>
<dbReference type="GO" id="GO:0006505">
    <property type="term" value="P:GPI anchor metabolic process"/>
    <property type="evidence" value="ECO:0007669"/>
    <property type="project" value="UniProtKB-ARBA"/>
</dbReference>
<comment type="caution">
    <text evidence="6">The sequence shown here is derived from an EMBL/GenBank/DDBJ whole genome shotgun (WGS) entry which is preliminary data.</text>
</comment>
<organism evidence="6 7">
    <name type="scientific">Cyclotella atomus</name>
    <dbReference type="NCBI Taxonomy" id="382360"/>
    <lineage>
        <taxon>Eukaryota</taxon>
        <taxon>Sar</taxon>
        <taxon>Stramenopiles</taxon>
        <taxon>Ochrophyta</taxon>
        <taxon>Bacillariophyta</taxon>
        <taxon>Coscinodiscophyceae</taxon>
        <taxon>Thalassiosirophycidae</taxon>
        <taxon>Stephanodiscales</taxon>
        <taxon>Stephanodiscaceae</taxon>
        <taxon>Cyclotella</taxon>
    </lineage>
</organism>
<dbReference type="GO" id="GO:0008374">
    <property type="term" value="F:O-acyltransferase activity"/>
    <property type="evidence" value="ECO:0007669"/>
    <property type="project" value="UniProtKB-ARBA"/>
</dbReference>
<dbReference type="Proteomes" id="UP001530400">
    <property type="component" value="Unassembled WGS sequence"/>
</dbReference>
<evidence type="ECO:0000256" key="5">
    <source>
        <dbReference type="SAM" id="Phobius"/>
    </source>
</evidence>
<reference evidence="6 7" key="1">
    <citation type="submission" date="2024-10" db="EMBL/GenBank/DDBJ databases">
        <title>Updated reference genomes for cyclostephanoid diatoms.</title>
        <authorList>
            <person name="Roberts W.R."/>
            <person name="Alverson A.J."/>
        </authorList>
    </citation>
    <scope>NUCLEOTIDE SEQUENCE [LARGE SCALE GENOMIC DNA]</scope>
    <source>
        <strain evidence="6 7">AJA010-31</strain>
    </source>
</reference>
<evidence type="ECO:0000313" key="6">
    <source>
        <dbReference type="EMBL" id="KAL3780030.1"/>
    </source>
</evidence>
<protein>
    <recommendedName>
        <fullName evidence="8">Phosphatidylinositol-glycan biosynthesis class W protein</fullName>
    </recommendedName>
</protein>
<dbReference type="PANTHER" id="PTHR20661:SF0">
    <property type="entry name" value="PHOSPHATIDYLINOSITOL-GLYCAN BIOSYNTHESIS CLASS W PROTEIN"/>
    <property type="match status" value="1"/>
</dbReference>
<feature type="transmembrane region" description="Helical" evidence="5">
    <location>
        <begin position="433"/>
        <end position="451"/>
    </location>
</feature>
<keyword evidence="7" id="KW-1185">Reference proteome</keyword>
<keyword evidence="4 5" id="KW-0472">Membrane</keyword>
<dbReference type="EMBL" id="JALLPJ020000908">
    <property type="protein sequence ID" value="KAL3780030.1"/>
    <property type="molecule type" value="Genomic_DNA"/>
</dbReference>
<keyword evidence="2 5" id="KW-0812">Transmembrane</keyword>
<evidence type="ECO:0000313" key="7">
    <source>
        <dbReference type="Proteomes" id="UP001530400"/>
    </source>
</evidence>